<gene>
    <name evidence="2" type="ORF">FMAN_07334</name>
</gene>
<protein>
    <submittedName>
        <fullName evidence="2">Uncharacterized protein</fullName>
    </submittedName>
</protein>
<feature type="compositionally biased region" description="Polar residues" evidence="1">
    <location>
        <begin position="375"/>
        <end position="385"/>
    </location>
</feature>
<evidence type="ECO:0000313" key="3">
    <source>
        <dbReference type="Proteomes" id="UP000184255"/>
    </source>
</evidence>
<comment type="caution">
    <text evidence="2">The sequence shown here is derived from an EMBL/GenBank/DDBJ whole genome shotgun (WGS) entry which is preliminary data.</text>
</comment>
<evidence type="ECO:0000256" key="1">
    <source>
        <dbReference type="SAM" id="MobiDB-lite"/>
    </source>
</evidence>
<dbReference type="GeneID" id="65086595"/>
<dbReference type="VEuPathDB" id="FungiDB:FMAN_07334"/>
<feature type="compositionally biased region" description="Basic residues" evidence="1">
    <location>
        <begin position="130"/>
        <end position="142"/>
    </location>
</feature>
<dbReference type="EMBL" id="FCQH01000005">
    <property type="protein sequence ID" value="CVK92438.1"/>
    <property type="molecule type" value="Genomic_DNA"/>
</dbReference>
<organism evidence="2 3">
    <name type="scientific">Fusarium mangiferae</name>
    <name type="common">Mango malformation disease fungus</name>
    <dbReference type="NCBI Taxonomy" id="192010"/>
    <lineage>
        <taxon>Eukaryota</taxon>
        <taxon>Fungi</taxon>
        <taxon>Dikarya</taxon>
        <taxon>Ascomycota</taxon>
        <taxon>Pezizomycotina</taxon>
        <taxon>Sordariomycetes</taxon>
        <taxon>Hypocreomycetidae</taxon>
        <taxon>Hypocreales</taxon>
        <taxon>Nectriaceae</taxon>
        <taxon>Fusarium</taxon>
        <taxon>Fusarium fujikuroi species complex</taxon>
    </lineage>
</organism>
<dbReference type="AlphaFoldDB" id="A0A1L7T111"/>
<dbReference type="Proteomes" id="UP000184255">
    <property type="component" value="Unassembled WGS sequence"/>
</dbReference>
<keyword evidence="3" id="KW-1185">Reference proteome</keyword>
<feature type="region of interest" description="Disordered" evidence="1">
    <location>
        <begin position="336"/>
        <end position="420"/>
    </location>
</feature>
<reference evidence="3" key="1">
    <citation type="journal article" date="2016" name="Genome Biol. Evol.">
        <title>Comparative 'omics' of the Fusarium fujikuroi species complex highlights differences in genetic potential and metabolite synthesis.</title>
        <authorList>
            <person name="Niehaus E.-M."/>
            <person name="Muensterkoetter M."/>
            <person name="Proctor R.H."/>
            <person name="Brown D.W."/>
            <person name="Sharon A."/>
            <person name="Idan Y."/>
            <person name="Oren-Young L."/>
            <person name="Sieber C.M."/>
            <person name="Novak O."/>
            <person name="Pencik A."/>
            <person name="Tarkowska D."/>
            <person name="Hromadova K."/>
            <person name="Freeman S."/>
            <person name="Maymon M."/>
            <person name="Elazar M."/>
            <person name="Youssef S.A."/>
            <person name="El-Shabrawy E.S.M."/>
            <person name="Shalaby A.B.A."/>
            <person name="Houterman P."/>
            <person name="Brock N.L."/>
            <person name="Burkhardt I."/>
            <person name="Tsavkelova E.A."/>
            <person name="Dickschat J.S."/>
            <person name="Galuszka P."/>
            <person name="Gueldener U."/>
            <person name="Tudzynski B."/>
        </authorList>
    </citation>
    <scope>NUCLEOTIDE SEQUENCE [LARGE SCALE GENOMIC DNA]</scope>
    <source>
        <strain evidence="3">MRC7560</strain>
    </source>
</reference>
<accession>A0A1L7T111</accession>
<feature type="region of interest" description="Disordered" evidence="1">
    <location>
        <begin position="281"/>
        <end position="319"/>
    </location>
</feature>
<proteinExistence type="predicted"/>
<feature type="region of interest" description="Disordered" evidence="1">
    <location>
        <begin position="127"/>
        <end position="157"/>
    </location>
</feature>
<feature type="region of interest" description="Disordered" evidence="1">
    <location>
        <begin position="523"/>
        <end position="549"/>
    </location>
</feature>
<dbReference type="RefSeq" id="XP_041681556.1">
    <property type="nucleotide sequence ID" value="XM_041830943.1"/>
</dbReference>
<sequence length="563" mass="63302">MSSTSEFLHLDRLQNAIPRCEGKLKELKIIYEQSLIEPKDPCEYLSQAHFQELCQSLVCRICEELRFAVERPEAAVFTVEVPQEQSKSGALRPTPATCASPTCTDPQNEDSVIYVKEIPDKFNCQMVQRASRRRISSGRKGNRPGTRTSPRRKNTSNAVVAPVPNEIYLAYWRMSKNWFAVLVLPLDNVEMFGLSEFMPACYDYDKHTGQIIWTQGYENGGPLMADRQFPVMFFEGVPALDRDAVGWVAAKDLQNFDPHGSQASLISNYDSVFTFIGERQASQDDNRLASGQHTDGSEENGHNRSMPNMKGMPTTSIDEPTMATSLFAKITEIDTMESETRQDEPEIMPGPLNLIDLSRDTNLSSCDQDEGSGSAAPTSMSTADESPSDRLGRPDSSLRNAEFVQEPVVQTTTRTVTSPTSIFSTESIRVPTLDHSPTCYDLPPLHKNPSKVTESLPTIRLLIDTNPVLTCKTTMPSDRNICTMATYRNMEPRIMPVIDWPSLSKQKHKTQMIMHAEGWSRISSPSFSGGAEGPWSRKRPRYEDSWSKSPRRVRFQLDKNQDY</sequence>
<evidence type="ECO:0000313" key="2">
    <source>
        <dbReference type="EMBL" id="CVK92438.1"/>
    </source>
</evidence>
<name>A0A1L7T111_FUSMA</name>
<feature type="compositionally biased region" description="Low complexity" evidence="1">
    <location>
        <begin position="404"/>
        <end position="420"/>
    </location>
</feature>